<dbReference type="Gene3D" id="3.40.50.200">
    <property type="entry name" value="Peptidase S8/S53 domain"/>
    <property type="match status" value="1"/>
</dbReference>
<feature type="active site" description="Charge relay system" evidence="12">
    <location>
        <position position="160"/>
    </location>
</feature>
<evidence type="ECO:0000313" key="17">
    <source>
        <dbReference type="EMBL" id="EEP79823.1"/>
    </source>
</evidence>
<evidence type="ECO:0000256" key="10">
    <source>
        <dbReference type="ARBA" id="ARBA00023145"/>
    </source>
</evidence>
<feature type="signal peptide" evidence="14">
    <location>
        <begin position="1"/>
        <end position="20"/>
    </location>
</feature>
<dbReference type="SUPFAM" id="SSF52743">
    <property type="entry name" value="Subtilisin-like"/>
    <property type="match status" value="1"/>
</dbReference>
<dbReference type="AlphaFoldDB" id="C4JQB5"/>
<dbReference type="CDD" id="cd04077">
    <property type="entry name" value="Peptidases_S8_PCSK9_ProteinaseK_like"/>
    <property type="match status" value="1"/>
</dbReference>
<proteinExistence type="inferred from homology"/>
<protein>
    <submittedName>
        <fullName evidence="17">Uncharacterized protein</fullName>
    </submittedName>
</protein>
<gene>
    <name evidence="17" type="ORF">UREG_04669</name>
</gene>
<keyword evidence="4" id="KW-0964">Secreted</keyword>
<comment type="subcellular location">
    <subcellularLocation>
        <location evidence="2">Secreted</location>
    </subcellularLocation>
</comment>
<sequence>MRFLQSTSVLVGTILPFLSAFPTYRPNENAIIPDKYVVTFKEGTTDAEMHAHTAWVSSVQRRNLAAGFTTAEAPGVEGMYNINTFNAYSGSFDRETIKEIKSHPNVKSVEPDRIVYVAGLVEQTDAPFGMKRISHRSLPITDGYWYDDKAGEGSFVYVMDTGINKAHNDFEGRAIPGVNLHPDSAFDDSTGHGTHCAGIAVSKTYGVAKKATVVDVKVFNRASGAWSLLISGLDWSVKNITGEGRLARSSVSISISGATYGPMNEAVKAAVDAGVVVVAAAGNDGRDASRNSPGNAPEAICVGSINSRRNTDTRSRFSNYGSTVDIFAIGEGVLSTARNTRTGTANMSGTSMATPHIAGLVGYLQSIHNLPNPAAARRMLLQLASTGTIADGRGSPNRLGYNGSGK</sequence>
<feature type="active site" description="Charge relay system" evidence="12">
    <location>
        <position position="192"/>
    </location>
</feature>
<reference evidence="18" key="1">
    <citation type="journal article" date="2009" name="Genome Res.">
        <title>Comparative genomic analyses of the human fungal pathogens Coccidioides and their relatives.</title>
        <authorList>
            <person name="Sharpton T.J."/>
            <person name="Stajich J.E."/>
            <person name="Rounsley S.D."/>
            <person name="Gardner M.J."/>
            <person name="Wortman J.R."/>
            <person name="Jordar V.S."/>
            <person name="Maiti R."/>
            <person name="Kodira C.D."/>
            <person name="Neafsey D.E."/>
            <person name="Zeng Q."/>
            <person name="Hung C.-Y."/>
            <person name="McMahan C."/>
            <person name="Muszewska A."/>
            <person name="Grynberg M."/>
            <person name="Mandel M.A."/>
            <person name="Kellner E.M."/>
            <person name="Barker B.M."/>
            <person name="Galgiani J.N."/>
            <person name="Orbach M.J."/>
            <person name="Kirkland T.N."/>
            <person name="Cole G.T."/>
            <person name="Henn M.R."/>
            <person name="Birren B.W."/>
            <person name="Taylor J.W."/>
        </authorList>
    </citation>
    <scope>NUCLEOTIDE SEQUENCE [LARGE SCALE GENOMIC DNA]</scope>
    <source>
        <strain evidence="18">UAMH 1704</strain>
    </source>
</reference>
<dbReference type="VEuPathDB" id="FungiDB:UREG_04669"/>
<evidence type="ECO:0000256" key="14">
    <source>
        <dbReference type="SAM" id="SignalP"/>
    </source>
</evidence>
<dbReference type="GO" id="GO:0005576">
    <property type="term" value="C:extracellular region"/>
    <property type="evidence" value="ECO:0007669"/>
    <property type="project" value="UniProtKB-SubCell"/>
</dbReference>
<evidence type="ECO:0000259" key="16">
    <source>
        <dbReference type="Pfam" id="PF05922"/>
    </source>
</evidence>
<keyword evidence="18" id="KW-1185">Reference proteome</keyword>
<evidence type="ECO:0000256" key="13">
    <source>
        <dbReference type="RuleBase" id="RU003355"/>
    </source>
</evidence>
<feature type="chain" id="PRO_5002939607" evidence="14">
    <location>
        <begin position="21"/>
        <end position="406"/>
    </location>
</feature>
<comment type="similarity">
    <text evidence="3 12 13">Belongs to the peptidase S8 family.</text>
</comment>
<dbReference type="PANTHER" id="PTHR43806">
    <property type="entry name" value="PEPTIDASE S8"/>
    <property type="match status" value="1"/>
</dbReference>
<dbReference type="InterPro" id="IPR036852">
    <property type="entry name" value="Peptidase_S8/S53_dom_sf"/>
</dbReference>
<dbReference type="RefSeq" id="XP_002545152.1">
    <property type="nucleotide sequence ID" value="XM_002545106.1"/>
</dbReference>
<evidence type="ECO:0000256" key="6">
    <source>
        <dbReference type="ARBA" id="ARBA00022729"/>
    </source>
</evidence>
<evidence type="ECO:0000256" key="8">
    <source>
        <dbReference type="ARBA" id="ARBA00022825"/>
    </source>
</evidence>
<evidence type="ECO:0000256" key="7">
    <source>
        <dbReference type="ARBA" id="ARBA00022801"/>
    </source>
</evidence>
<evidence type="ECO:0000256" key="4">
    <source>
        <dbReference type="ARBA" id="ARBA00022525"/>
    </source>
</evidence>
<dbReference type="InterPro" id="IPR037045">
    <property type="entry name" value="S8pro/Inhibitor_I9_sf"/>
</dbReference>
<dbReference type="KEGG" id="ure:UREG_04669"/>
<dbReference type="OrthoDB" id="206201at2759"/>
<dbReference type="PROSITE" id="PS00137">
    <property type="entry name" value="SUBTILASE_HIS"/>
    <property type="match status" value="1"/>
</dbReference>
<organism evidence="17 18">
    <name type="scientific">Uncinocarpus reesii (strain UAMH 1704)</name>
    <dbReference type="NCBI Taxonomy" id="336963"/>
    <lineage>
        <taxon>Eukaryota</taxon>
        <taxon>Fungi</taxon>
        <taxon>Dikarya</taxon>
        <taxon>Ascomycota</taxon>
        <taxon>Pezizomycotina</taxon>
        <taxon>Eurotiomycetes</taxon>
        <taxon>Eurotiomycetidae</taxon>
        <taxon>Onygenales</taxon>
        <taxon>Onygenaceae</taxon>
        <taxon>Uncinocarpus</taxon>
    </lineage>
</organism>
<keyword evidence="9" id="KW-0843">Virulence</keyword>
<dbReference type="GO" id="GO:0004252">
    <property type="term" value="F:serine-type endopeptidase activity"/>
    <property type="evidence" value="ECO:0007669"/>
    <property type="project" value="UniProtKB-UniRule"/>
</dbReference>
<keyword evidence="5 12" id="KW-0645">Protease</keyword>
<keyword evidence="7 12" id="KW-0378">Hydrolase</keyword>
<feature type="active site" description="Charge relay system" evidence="12">
    <location>
        <position position="351"/>
    </location>
</feature>
<feature type="domain" description="Peptidase S8/S53" evidence="15">
    <location>
        <begin position="151"/>
        <end position="400"/>
    </location>
</feature>
<keyword evidence="6 14" id="KW-0732">Signal</keyword>
<keyword evidence="10" id="KW-0865">Zymogen</keyword>
<dbReference type="HOGENOM" id="CLU_011263_1_4_1"/>
<dbReference type="InterPro" id="IPR015500">
    <property type="entry name" value="Peptidase_S8_subtilisin-rel"/>
</dbReference>
<dbReference type="InterPro" id="IPR023827">
    <property type="entry name" value="Peptidase_S8_Asp-AS"/>
</dbReference>
<evidence type="ECO:0000313" key="18">
    <source>
        <dbReference type="Proteomes" id="UP000002058"/>
    </source>
</evidence>
<dbReference type="GO" id="GO:0006508">
    <property type="term" value="P:proteolysis"/>
    <property type="evidence" value="ECO:0007669"/>
    <property type="project" value="UniProtKB-KW"/>
</dbReference>
<dbReference type="EMBL" id="CH476616">
    <property type="protein sequence ID" value="EEP79823.1"/>
    <property type="molecule type" value="Genomic_DNA"/>
</dbReference>
<accession>C4JQB5</accession>
<dbReference type="InterPro" id="IPR034193">
    <property type="entry name" value="PCSK9_ProteinaseK-like"/>
</dbReference>
<dbReference type="OMA" id="TGINKAH"/>
<evidence type="ECO:0000259" key="15">
    <source>
        <dbReference type="Pfam" id="PF00082"/>
    </source>
</evidence>
<dbReference type="InterPro" id="IPR050131">
    <property type="entry name" value="Peptidase_S8_subtilisin-like"/>
</dbReference>
<dbReference type="InParanoid" id="C4JQB5"/>
<dbReference type="Gene3D" id="3.30.70.80">
    <property type="entry name" value="Peptidase S8 propeptide/proteinase inhibitor I9"/>
    <property type="match status" value="1"/>
</dbReference>
<keyword evidence="11" id="KW-0325">Glycoprotein</keyword>
<comment type="function">
    <text evidence="1">Secreted subtilisin-like serine protease with keratinolytic activity that contributes to pathogenicity.</text>
</comment>
<dbReference type="FunFam" id="3.40.50.200:FF:000014">
    <property type="entry name" value="Proteinase K"/>
    <property type="match status" value="1"/>
</dbReference>
<dbReference type="Proteomes" id="UP000002058">
    <property type="component" value="Unassembled WGS sequence"/>
</dbReference>
<evidence type="ECO:0000256" key="12">
    <source>
        <dbReference type="PROSITE-ProRule" id="PRU01240"/>
    </source>
</evidence>
<dbReference type="GeneID" id="8440055"/>
<evidence type="ECO:0000256" key="9">
    <source>
        <dbReference type="ARBA" id="ARBA00023026"/>
    </source>
</evidence>
<dbReference type="Pfam" id="PF00082">
    <property type="entry name" value="Peptidase_S8"/>
    <property type="match status" value="1"/>
</dbReference>
<evidence type="ECO:0000256" key="3">
    <source>
        <dbReference type="ARBA" id="ARBA00011073"/>
    </source>
</evidence>
<evidence type="ECO:0000256" key="2">
    <source>
        <dbReference type="ARBA" id="ARBA00004613"/>
    </source>
</evidence>
<name>C4JQB5_UNCRE</name>
<keyword evidence="8 12" id="KW-0720">Serine protease</keyword>
<dbReference type="PROSITE" id="PS00138">
    <property type="entry name" value="SUBTILASE_SER"/>
    <property type="match status" value="1"/>
</dbReference>
<feature type="domain" description="Inhibitor I9" evidence="16">
    <location>
        <begin position="35"/>
        <end position="117"/>
    </location>
</feature>
<dbReference type="PROSITE" id="PS51892">
    <property type="entry name" value="SUBTILASE"/>
    <property type="match status" value="1"/>
</dbReference>
<dbReference type="InterPro" id="IPR010259">
    <property type="entry name" value="S8pro/Inhibitor_I9"/>
</dbReference>
<dbReference type="InterPro" id="IPR000209">
    <property type="entry name" value="Peptidase_S8/S53_dom"/>
</dbReference>
<dbReference type="PROSITE" id="PS00136">
    <property type="entry name" value="SUBTILASE_ASP"/>
    <property type="match status" value="1"/>
</dbReference>
<dbReference type="eggNOG" id="KOG1153">
    <property type="taxonomic scope" value="Eukaryota"/>
</dbReference>
<dbReference type="PANTHER" id="PTHR43806:SF11">
    <property type="entry name" value="CEREVISIN-RELATED"/>
    <property type="match status" value="1"/>
</dbReference>
<dbReference type="InterPro" id="IPR022398">
    <property type="entry name" value="Peptidase_S8_His-AS"/>
</dbReference>
<evidence type="ECO:0000256" key="1">
    <source>
        <dbReference type="ARBA" id="ARBA00002101"/>
    </source>
</evidence>
<dbReference type="InterPro" id="IPR023828">
    <property type="entry name" value="Peptidase_S8_Ser-AS"/>
</dbReference>
<dbReference type="PRINTS" id="PR00723">
    <property type="entry name" value="SUBTILISIN"/>
</dbReference>
<evidence type="ECO:0000256" key="5">
    <source>
        <dbReference type="ARBA" id="ARBA00022670"/>
    </source>
</evidence>
<dbReference type="Pfam" id="PF05922">
    <property type="entry name" value="Inhibitor_I9"/>
    <property type="match status" value="1"/>
</dbReference>
<evidence type="ECO:0000256" key="11">
    <source>
        <dbReference type="ARBA" id="ARBA00023180"/>
    </source>
</evidence>